<name>A0A1Y3YWY8_9BACE</name>
<keyword evidence="4" id="KW-0326">Glycosidase</keyword>
<keyword evidence="2" id="KW-0732">Signal</keyword>
<evidence type="ECO:0000256" key="2">
    <source>
        <dbReference type="ARBA" id="ARBA00022729"/>
    </source>
</evidence>
<dbReference type="PANTHER" id="PTHR11452">
    <property type="entry name" value="ALPHA-GALACTOSIDASE/ALPHA-N-ACETYLGALACTOSAMINIDASE"/>
    <property type="match status" value="1"/>
</dbReference>
<evidence type="ECO:0000256" key="3">
    <source>
        <dbReference type="ARBA" id="ARBA00022801"/>
    </source>
</evidence>
<proteinExistence type="inferred from homology"/>
<dbReference type="EMBL" id="NFII01000002">
    <property type="protein sequence ID" value="OUO02355.1"/>
    <property type="molecule type" value="Genomic_DNA"/>
</dbReference>
<accession>A0A1Y3YWY8</accession>
<evidence type="ECO:0000256" key="1">
    <source>
        <dbReference type="ARBA" id="ARBA00009743"/>
    </source>
</evidence>
<evidence type="ECO:0000259" key="5">
    <source>
        <dbReference type="Pfam" id="PF17801"/>
    </source>
</evidence>
<dbReference type="RefSeq" id="WP_087425301.1">
    <property type="nucleotide sequence ID" value="NZ_CATZGC010000005.1"/>
</dbReference>
<dbReference type="PANTHER" id="PTHR11452:SF42">
    <property type="entry name" value="ALPHA-GALACTOSIDASE"/>
    <property type="match status" value="1"/>
</dbReference>
<dbReference type="GeneID" id="61676204"/>
<organism evidence="6 7">
    <name type="scientific">Bacteroides clarus</name>
    <dbReference type="NCBI Taxonomy" id="626929"/>
    <lineage>
        <taxon>Bacteria</taxon>
        <taxon>Pseudomonadati</taxon>
        <taxon>Bacteroidota</taxon>
        <taxon>Bacteroidia</taxon>
        <taxon>Bacteroidales</taxon>
        <taxon>Bacteroidaceae</taxon>
        <taxon>Bacteroides</taxon>
    </lineage>
</organism>
<feature type="domain" description="Alpha galactosidase C-terminal" evidence="5">
    <location>
        <begin position="420"/>
        <end position="491"/>
    </location>
</feature>
<dbReference type="GO" id="GO:0004553">
    <property type="term" value="F:hydrolase activity, hydrolyzing O-glycosyl compounds"/>
    <property type="evidence" value="ECO:0007669"/>
    <property type="project" value="InterPro"/>
</dbReference>
<dbReference type="AlphaFoldDB" id="A0A1Y3YWY8"/>
<dbReference type="Pfam" id="PF17801">
    <property type="entry name" value="Melibiase_C"/>
    <property type="match status" value="1"/>
</dbReference>
<dbReference type="SUPFAM" id="SSF51011">
    <property type="entry name" value="Glycosyl hydrolase domain"/>
    <property type="match status" value="1"/>
</dbReference>
<dbReference type="InterPro" id="IPR013780">
    <property type="entry name" value="Glyco_hydro_b"/>
</dbReference>
<dbReference type="InterPro" id="IPR017853">
    <property type="entry name" value="GH"/>
</dbReference>
<evidence type="ECO:0000313" key="6">
    <source>
        <dbReference type="EMBL" id="OUO02355.1"/>
    </source>
</evidence>
<dbReference type="GO" id="GO:0005975">
    <property type="term" value="P:carbohydrate metabolic process"/>
    <property type="evidence" value="ECO:0007669"/>
    <property type="project" value="InterPro"/>
</dbReference>
<dbReference type="SUPFAM" id="SSF51445">
    <property type="entry name" value="(Trans)glycosidases"/>
    <property type="match status" value="1"/>
</dbReference>
<protein>
    <submittedName>
        <fullName evidence="6">Glucan 1,6-alpha-isomaltosidase</fullName>
    </submittedName>
</protein>
<dbReference type="InterPro" id="IPR002241">
    <property type="entry name" value="Glyco_hydro_27"/>
</dbReference>
<dbReference type="Gene3D" id="2.60.40.1180">
    <property type="entry name" value="Golgi alpha-mannosidase II"/>
    <property type="match status" value="1"/>
</dbReference>
<dbReference type="Gene3D" id="3.20.20.70">
    <property type="entry name" value="Aldolase class I"/>
    <property type="match status" value="1"/>
</dbReference>
<comment type="similarity">
    <text evidence="1">Belongs to the glycosyl hydrolase 27 family.</text>
</comment>
<keyword evidence="3" id="KW-0378">Hydrolase</keyword>
<evidence type="ECO:0000256" key="4">
    <source>
        <dbReference type="ARBA" id="ARBA00023295"/>
    </source>
</evidence>
<gene>
    <name evidence="6" type="ORF">B5F97_02185</name>
</gene>
<dbReference type="PROSITE" id="PS51257">
    <property type="entry name" value="PROKAR_LIPOPROTEIN"/>
    <property type="match status" value="1"/>
</dbReference>
<dbReference type="Proteomes" id="UP000195386">
    <property type="component" value="Unassembled WGS sequence"/>
</dbReference>
<dbReference type="InterPro" id="IPR041233">
    <property type="entry name" value="Melibiase_C"/>
</dbReference>
<evidence type="ECO:0000313" key="7">
    <source>
        <dbReference type="Proteomes" id="UP000195386"/>
    </source>
</evidence>
<sequence>MIKNLNMKLFLMALTFFFGGCEDKGTGWTPDMIPDDPVITPGDDADTEGIHTYNAPLYWSVYEYCWKLERRNEELVNAGGQGQAIDMSEGSWQNIIDYVAENLLPYGYNMICTDGFMAMDGTSEPDPMGYMTKYGSVKLKKLSEMCKAKGLKLGVYDNPLWIHGPEETIIEGTDNITFKDLRYKQGEDNVLYPDADDGFWWVVASHKGAEEYIDGFFKYYKNLGVDFIRMDFLCYYENGYDRGMNAIKGKGYGRENYKLALQYICKAAKKYGVFTSLVMPNMHEDAALEREYGNMARIVGDTWSGGWHHVSNSDRGKVFEDWPSCGNMFDGFTHWSKYSGRGKMIMDGDFIRLNTFGSDAEKESVISLQLMAGGPVAIADVPGDSFANSDLKFCQNEEMLALNKDGFAGKPLSDVLNSTNSQIWYGQMTNGDWVIGLFNREDSKQFRSVKFSDLGIEGKMKVRDLWKHADEGEADNLNVELEAHACKIVRLTKL</sequence>
<comment type="caution">
    <text evidence="6">The sequence shown here is derived from an EMBL/GenBank/DDBJ whole genome shotgun (WGS) entry which is preliminary data.</text>
</comment>
<reference evidence="7" key="1">
    <citation type="submission" date="2017-04" db="EMBL/GenBank/DDBJ databases">
        <title>Function of individual gut microbiota members based on whole genome sequencing of pure cultures obtained from chicken caecum.</title>
        <authorList>
            <person name="Medvecky M."/>
            <person name="Cejkova D."/>
            <person name="Polansky O."/>
            <person name="Karasova D."/>
            <person name="Kubasova T."/>
            <person name="Cizek A."/>
            <person name="Rychlik I."/>
        </authorList>
    </citation>
    <scope>NUCLEOTIDE SEQUENCE [LARGE SCALE GENOMIC DNA]</scope>
    <source>
        <strain evidence="7">An43</strain>
    </source>
</reference>
<dbReference type="InterPro" id="IPR013785">
    <property type="entry name" value="Aldolase_TIM"/>
</dbReference>